<reference evidence="3 4" key="1">
    <citation type="submission" date="2022-05" db="EMBL/GenBank/DDBJ databases">
        <authorList>
            <consortium name="Genoscope - CEA"/>
            <person name="William W."/>
        </authorList>
    </citation>
    <scope>NUCLEOTIDE SEQUENCE [LARGE SCALE GENOMIC DNA]</scope>
</reference>
<comment type="caution">
    <text evidence="3">The sequence shown here is derived from an EMBL/GenBank/DDBJ whole genome shotgun (WGS) entry which is preliminary data.</text>
</comment>
<protein>
    <recommendedName>
        <fullName evidence="2">SMP domain-containing protein</fullName>
    </recommendedName>
</protein>
<accession>A0ABN8QJ51</accession>
<gene>
    <name evidence="3" type="ORF">PLOB_00006957</name>
</gene>
<feature type="compositionally biased region" description="Polar residues" evidence="1">
    <location>
        <begin position="73"/>
        <end position="83"/>
    </location>
</feature>
<name>A0ABN8QJ51_9CNID</name>
<sequence>MDKQGSQSGGEPKNPMTKEDASRIQSAEAKQHGGGVPKGSFASRAQSTADKRAGNIHETDKLGSQSGGEPKNPMTQEAASRIQSAEAKQHGGGVPEGSFASSAQSTTDKRANQSN</sequence>
<feature type="region of interest" description="Disordered" evidence="1">
    <location>
        <begin position="1"/>
        <end position="115"/>
    </location>
</feature>
<dbReference type="Proteomes" id="UP001159405">
    <property type="component" value="Unassembled WGS sequence"/>
</dbReference>
<feature type="compositionally biased region" description="Basic and acidic residues" evidence="1">
    <location>
        <begin position="49"/>
        <end position="61"/>
    </location>
</feature>
<organism evidence="3 4">
    <name type="scientific">Porites lobata</name>
    <dbReference type="NCBI Taxonomy" id="104759"/>
    <lineage>
        <taxon>Eukaryota</taxon>
        <taxon>Metazoa</taxon>
        <taxon>Cnidaria</taxon>
        <taxon>Anthozoa</taxon>
        <taxon>Hexacorallia</taxon>
        <taxon>Scleractinia</taxon>
        <taxon>Fungiina</taxon>
        <taxon>Poritidae</taxon>
        <taxon>Porites</taxon>
    </lineage>
</organism>
<keyword evidence="4" id="KW-1185">Reference proteome</keyword>
<proteinExistence type="predicted"/>
<evidence type="ECO:0000259" key="2">
    <source>
        <dbReference type="Pfam" id="PF04927"/>
    </source>
</evidence>
<evidence type="ECO:0000256" key="1">
    <source>
        <dbReference type="SAM" id="MobiDB-lite"/>
    </source>
</evidence>
<dbReference type="EMBL" id="CALNXK010000131">
    <property type="protein sequence ID" value="CAH3165011.1"/>
    <property type="molecule type" value="Genomic_DNA"/>
</dbReference>
<dbReference type="Pfam" id="PF04927">
    <property type="entry name" value="SMP"/>
    <property type="match status" value="1"/>
</dbReference>
<feature type="domain" description="SMP" evidence="2">
    <location>
        <begin position="14"/>
        <end position="50"/>
    </location>
</feature>
<evidence type="ECO:0000313" key="4">
    <source>
        <dbReference type="Proteomes" id="UP001159405"/>
    </source>
</evidence>
<dbReference type="InterPro" id="IPR007011">
    <property type="entry name" value="LEA_SMP_dom"/>
</dbReference>
<evidence type="ECO:0000313" key="3">
    <source>
        <dbReference type="EMBL" id="CAH3165011.1"/>
    </source>
</evidence>